<keyword evidence="3" id="KW-0812">Transmembrane</keyword>
<evidence type="ECO:0000313" key="5">
    <source>
        <dbReference type="Proteomes" id="UP000800035"/>
    </source>
</evidence>
<keyword evidence="3" id="KW-1133">Transmembrane helix</keyword>
<reference evidence="4" key="1">
    <citation type="journal article" date="2020" name="Stud. Mycol.">
        <title>101 Dothideomycetes genomes: a test case for predicting lifestyles and emergence of pathogens.</title>
        <authorList>
            <person name="Haridas S."/>
            <person name="Albert R."/>
            <person name="Binder M."/>
            <person name="Bloem J."/>
            <person name="Labutti K."/>
            <person name="Salamov A."/>
            <person name="Andreopoulos B."/>
            <person name="Baker S."/>
            <person name="Barry K."/>
            <person name="Bills G."/>
            <person name="Bluhm B."/>
            <person name="Cannon C."/>
            <person name="Castanera R."/>
            <person name="Culley D."/>
            <person name="Daum C."/>
            <person name="Ezra D."/>
            <person name="Gonzalez J."/>
            <person name="Henrissat B."/>
            <person name="Kuo A."/>
            <person name="Liang C."/>
            <person name="Lipzen A."/>
            <person name="Lutzoni F."/>
            <person name="Magnuson J."/>
            <person name="Mondo S."/>
            <person name="Nolan M."/>
            <person name="Ohm R."/>
            <person name="Pangilinan J."/>
            <person name="Park H.-J."/>
            <person name="Ramirez L."/>
            <person name="Alfaro M."/>
            <person name="Sun H."/>
            <person name="Tritt A."/>
            <person name="Yoshinaga Y."/>
            <person name="Zwiers L.-H."/>
            <person name="Turgeon B."/>
            <person name="Goodwin S."/>
            <person name="Spatafora J."/>
            <person name="Crous P."/>
            <person name="Grigoriev I."/>
        </authorList>
    </citation>
    <scope>NUCLEOTIDE SEQUENCE</scope>
    <source>
        <strain evidence="4">CBS 675.92</strain>
    </source>
</reference>
<dbReference type="PANTHER" id="PTHR33365:SF12">
    <property type="entry name" value="TAT PATHWAY SIGNAL SEQUENCE"/>
    <property type="match status" value="1"/>
</dbReference>
<evidence type="ECO:0000313" key="4">
    <source>
        <dbReference type="EMBL" id="KAF1956048.1"/>
    </source>
</evidence>
<dbReference type="OrthoDB" id="3687641at2759"/>
<keyword evidence="3" id="KW-0472">Membrane</keyword>
<keyword evidence="5" id="KW-1185">Reference proteome</keyword>
<feature type="non-terminal residue" evidence="4">
    <location>
        <position position="1"/>
    </location>
</feature>
<dbReference type="InterPro" id="IPR021765">
    <property type="entry name" value="UstYa-like"/>
</dbReference>
<sequence length="179" mass="20452">NRRMASEQSAPFLPKTESEDGEDAFHYQRKKSRSDRWFSARSCYLHGGLVLCYTIFSFLIISWQLRTDRRVAQDHDLGHAIPVEFTFKPTIFHNLSSTPYAGDKPEDDLKAAWEDLLQPMNMRFSQEEIDAVNQESVALPEGGGYLGWFGVFHSLHCVVTSITFRVVLYKADPGTENDT</sequence>
<dbReference type="GO" id="GO:0043386">
    <property type="term" value="P:mycotoxin biosynthetic process"/>
    <property type="evidence" value="ECO:0007669"/>
    <property type="project" value="InterPro"/>
</dbReference>
<accession>A0A6A5TUD0</accession>
<dbReference type="AlphaFoldDB" id="A0A6A5TUD0"/>
<dbReference type="PANTHER" id="PTHR33365">
    <property type="entry name" value="YALI0B05434P"/>
    <property type="match status" value="1"/>
</dbReference>
<evidence type="ECO:0000256" key="3">
    <source>
        <dbReference type="SAM" id="Phobius"/>
    </source>
</evidence>
<organism evidence="4 5">
    <name type="scientific">Byssothecium circinans</name>
    <dbReference type="NCBI Taxonomy" id="147558"/>
    <lineage>
        <taxon>Eukaryota</taxon>
        <taxon>Fungi</taxon>
        <taxon>Dikarya</taxon>
        <taxon>Ascomycota</taxon>
        <taxon>Pezizomycotina</taxon>
        <taxon>Dothideomycetes</taxon>
        <taxon>Pleosporomycetidae</taxon>
        <taxon>Pleosporales</taxon>
        <taxon>Massarineae</taxon>
        <taxon>Massarinaceae</taxon>
        <taxon>Byssothecium</taxon>
    </lineage>
</organism>
<comment type="similarity">
    <text evidence="1">Belongs to the ustYa family.</text>
</comment>
<feature type="region of interest" description="Disordered" evidence="2">
    <location>
        <begin position="1"/>
        <end position="23"/>
    </location>
</feature>
<evidence type="ECO:0000256" key="1">
    <source>
        <dbReference type="ARBA" id="ARBA00035112"/>
    </source>
</evidence>
<gene>
    <name evidence="4" type="ORF">CC80DRAFT_414309</name>
</gene>
<evidence type="ECO:0000256" key="2">
    <source>
        <dbReference type="SAM" id="MobiDB-lite"/>
    </source>
</evidence>
<protein>
    <submittedName>
        <fullName evidence="4">Uncharacterized protein</fullName>
    </submittedName>
</protein>
<dbReference type="EMBL" id="ML976993">
    <property type="protein sequence ID" value="KAF1956048.1"/>
    <property type="molecule type" value="Genomic_DNA"/>
</dbReference>
<proteinExistence type="inferred from homology"/>
<dbReference type="Pfam" id="PF11807">
    <property type="entry name" value="UstYa"/>
    <property type="match status" value="1"/>
</dbReference>
<dbReference type="Proteomes" id="UP000800035">
    <property type="component" value="Unassembled WGS sequence"/>
</dbReference>
<feature type="transmembrane region" description="Helical" evidence="3">
    <location>
        <begin position="43"/>
        <end position="65"/>
    </location>
</feature>
<name>A0A6A5TUD0_9PLEO</name>